<organism evidence="1 2">
    <name type="scientific">Mycena albidolilacea</name>
    <dbReference type="NCBI Taxonomy" id="1033008"/>
    <lineage>
        <taxon>Eukaryota</taxon>
        <taxon>Fungi</taxon>
        <taxon>Dikarya</taxon>
        <taxon>Basidiomycota</taxon>
        <taxon>Agaricomycotina</taxon>
        <taxon>Agaricomycetes</taxon>
        <taxon>Agaricomycetidae</taxon>
        <taxon>Agaricales</taxon>
        <taxon>Marasmiineae</taxon>
        <taxon>Mycenaceae</taxon>
        <taxon>Mycena</taxon>
    </lineage>
</organism>
<proteinExistence type="predicted"/>
<name>A0AAD7AGL9_9AGAR</name>
<reference evidence="1" key="1">
    <citation type="submission" date="2023-03" db="EMBL/GenBank/DDBJ databases">
        <title>Massive genome expansion in bonnet fungi (Mycena s.s.) driven by repeated elements and novel gene families across ecological guilds.</title>
        <authorList>
            <consortium name="Lawrence Berkeley National Laboratory"/>
            <person name="Harder C.B."/>
            <person name="Miyauchi S."/>
            <person name="Viragh M."/>
            <person name="Kuo A."/>
            <person name="Thoen E."/>
            <person name="Andreopoulos B."/>
            <person name="Lu D."/>
            <person name="Skrede I."/>
            <person name="Drula E."/>
            <person name="Henrissat B."/>
            <person name="Morin E."/>
            <person name="Kohler A."/>
            <person name="Barry K."/>
            <person name="LaButti K."/>
            <person name="Morin E."/>
            <person name="Salamov A."/>
            <person name="Lipzen A."/>
            <person name="Mereny Z."/>
            <person name="Hegedus B."/>
            <person name="Baldrian P."/>
            <person name="Stursova M."/>
            <person name="Weitz H."/>
            <person name="Taylor A."/>
            <person name="Grigoriev I.V."/>
            <person name="Nagy L.G."/>
            <person name="Martin F."/>
            <person name="Kauserud H."/>
        </authorList>
    </citation>
    <scope>NUCLEOTIDE SEQUENCE</scope>
    <source>
        <strain evidence="1">CBHHK002</strain>
    </source>
</reference>
<evidence type="ECO:0000313" key="1">
    <source>
        <dbReference type="EMBL" id="KAJ7358200.1"/>
    </source>
</evidence>
<dbReference type="Proteomes" id="UP001218218">
    <property type="component" value="Unassembled WGS sequence"/>
</dbReference>
<comment type="caution">
    <text evidence="1">The sequence shown here is derived from an EMBL/GenBank/DDBJ whole genome shotgun (WGS) entry which is preliminary data.</text>
</comment>
<dbReference type="AlphaFoldDB" id="A0AAD7AGL9"/>
<protein>
    <submittedName>
        <fullName evidence="1">Uncharacterized protein</fullName>
    </submittedName>
</protein>
<evidence type="ECO:0000313" key="2">
    <source>
        <dbReference type="Proteomes" id="UP001218218"/>
    </source>
</evidence>
<dbReference type="EMBL" id="JARIHO010000007">
    <property type="protein sequence ID" value="KAJ7358200.1"/>
    <property type="molecule type" value="Genomic_DNA"/>
</dbReference>
<keyword evidence="2" id="KW-1185">Reference proteome</keyword>
<gene>
    <name evidence="1" type="ORF">DFH08DRAFT_1043085</name>
</gene>
<sequence>MARSGAPTPRLLINYDTQMCDYLRGQNHVCNFDLNLTYPQTGGKLPYTPIKKGILDHRLVYAAPRAERRRRLLAGAARALARIPGGAAPLAGGARAAAEGVDAVTSALSSKSSTNSVKSTTKTSKLIAKATSTAAVNKFSGVPPLNKSLRGEINTFYGCDLLDAAMIYALNFAYPWNQRGLNFDFLDIPYAFNPISDNLHPHHWMNHNTTRAALHATHNKIGRVTTTTYSWGVSSSSTFFIRCGIQNLRSSTFFMDETQRKRTSASSGYSGNLSDVFR</sequence>
<accession>A0AAD7AGL9</accession>